<dbReference type="GO" id="GO:0005886">
    <property type="term" value="C:plasma membrane"/>
    <property type="evidence" value="ECO:0007669"/>
    <property type="project" value="UniProtKB-SubCell"/>
</dbReference>
<dbReference type="InterPro" id="IPR013525">
    <property type="entry name" value="ABC2_TM"/>
</dbReference>
<dbReference type="EMBL" id="VLKH01000001">
    <property type="protein sequence ID" value="TWH83618.1"/>
    <property type="molecule type" value="Genomic_DNA"/>
</dbReference>
<proteinExistence type="predicted"/>
<feature type="transmembrane region" description="Helical" evidence="6">
    <location>
        <begin position="260"/>
        <end position="282"/>
    </location>
</feature>
<evidence type="ECO:0000259" key="7">
    <source>
        <dbReference type="Pfam" id="PF12698"/>
    </source>
</evidence>
<dbReference type="OrthoDB" id="9788252at2"/>
<dbReference type="Gene3D" id="3.40.1710.10">
    <property type="entry name" value="abc type-2 transporter like domain"/>
    <property type="match status" value="1"/>
</dbReference>
<keyword evidence="2" id="KW-1003">Cell membrane</keyword>
<organism evidence="8 9">
    <name type="scientific">Sedimentibacter saalensis</name>
    <dbReference type="NCBI Taxonomy" id="130788"/>
    <lineage>
        <taxon>Bacteria</taxon>
        <taxon>Bacillati</taxon>
        <taxon>Bacillota</taxon>
        <taxon>Tissierellia</taxon>
        <taxon>Sedimentibacter</taxon>
    </lineage>
</organism>
<dbReference type="PANTHER" id="PTHR30294">
    <property type="entry name" value="MEMBRANE COMPONENT OF ABC TRANSPORTER YHHJ-RELATED"/>
    <property type="match status" value="1"/>
</dbReference>
<keyword evidence="3 6" id="KW-0812">Transmembrane</keyword>
<gene>
    <name evidence="8" type="ORF">LY60_00229</name>
</gene>
<dbReference type="GO" id="GO:0140359">
    <property type="term" value="F:ABC-type transporter activity"/>
    <property type="evidence" value="ECO:0007669"/>
    <property type="project" value="InterPro"/>
</dbReference>
<accession>A0A562JKG9</accession>
<evidence type="ECO:0000313" key="8">
    <source>
        <dbReference type="EMBL" id="TWH83618.1"/>
    </source>
</evidence>
<evidence type="ECO:0000256" key="2">
    <source>
        <dbReference type="ARBA" id="ARBA00022475"/>
    </source>
</evidence>
<dbReference type="AlphaFoldDB" id="A0A562JKG9"/>
<name>A0A562JKG9_9FIRM</name>
<keyword evidence="4 6" id="KW-1133">Transmembrane helix</keyword>
<dbReference type="InterPro" id="IPR051449">
    <property type="entry name" value="ABC-2_transporter_component"/>
</dbReference>
<keyword evidence="5 6" id="KW-0472">Membrane</keyword>
<evidence type="ECO:0000256" key="5">
    <source>
        <dbReference type="ARBA" id="ARBA00023136"/>
    </source>
</evidence>
<feature type="domain" description="ABC-2 type transporter transmembrane" evidence="7">
    <location>
        <begin position="21"/>
        <end position="363"/>
    </location>
</feature>
<feature type="transmembrane region" description="Helical" evidence="6">
    <location>
        <begin position="20"/>
        <end position="36"/>
    </location>
</feature>
<dbReference type="Proteomes" id="UP000315343">
    <property type="component" value="Unassembled WGS sequence"/>
</dbReference>
<evidence type="ECO:0000313" key="9">
    <source>
        <dbReference type="Proteomes" id="UP000315343"/>
    </source>
</evidence>
<evidence type="ECO:0000256" key="1">
    <source>
        <dbReference type="ARBA" id="ARBA00004651"/>
    </source>
</evidence>
<feature type="transmembrane region" description="Helical" evidence="6">
    <location>
        <begin position="184"/>
        <end position="207"/>
    </location>
</feature>
<protein>
    <submittedName>
        <fullName evidence="8">ABC-2 type transport system permease protein</fullName>
    </submittedName>
</protein>
<feature type="transmembrane region" description="Helical" evidence="6">
    <location>
        <begin position="289"/>
        <end position="310"/>
    </location>
</feature>
<reference evidence="8 9" key="1">
    <citation type="submission" date="2019-07" db="EMBL/GenBank/DDBJ databases">
        <title>Genomic Encyclopedia of Type Strains, Phase I: the one thousand microbial genomes (KMG-I) project.</title>
        <authorList>
            <person name="Kyrpides N."/>
        </authorList>
    </citation>
    <scope>NUCLEOTIDE SEQUENCE [LARGE SCALE GENOMIC DNA]</scope>
    <source>
        <strain evidence="8 9">DSM 13558</strain>
    </source>
</reference>
<dbReference type="PANTHER" id="PTHR30294:SF29">
    <property type="entry name" value="MULTIDRUG ABC TRANSPORTER PERMEASE YBHS-RELATED"/>
    <property type="match status" value="1"/>
</dbReference>
<evidence type="ECO:0000256" key="6">
    <source>
        <dbReference type="SAM" id="Phobius"/>
    </source>
</evidence>
<sequence>MLAKSFKQECASFVENKINLLVLFIIPLFVVILLGVELSKGVITDIPIAVINYDNSSFSRQLVEKFDQNETFKVTSYPANEQELEKLMKNSKVRAGLIIPENFYNDIASLKSPTVLMVYDGSHLSITSTAKAKATEILLTYKAGAAISQLTGRLNMSYKEAYNIAQAFQFNNRVLYNSSKSFEFFLTPVLLAGYIQSAIALTATVSVDQKIFYEEKMTRLGYASGKVLFYTLFGSLSMMICMILQIGLFNVPFKGNLMSLLILTIGLSFSVSAFCVMISSLIKNRMVCLIGGAVLFIPNSAMAGTTWPIISMPAGYQSFAMYMPFAHYANNIRDIYLKGTSLQQIIGDVSYLFVFGAVILILTELVMIIADRESEHKEVMDDDIQGNIHTGIPLDI</sequence>
<comment type="subcellular location">
    <subcellularLocation>
        <location evidence="1">Cell membrane</location>
        <topology evidence="1">Multi-pass membrane protein</topology>
    </subcellularLocation>
</comment>
<keyword evidence="9" id="KW-1185">Reference proteome</keyword>
<evidence type="ECO:0000256" key="3">
    <source>
        <dbReference type="ARBA" id="ARBA00022692"/>
    </source>
</evidence>
<evidence type="ECO:0000256" key="4">
    <source>
        <dbReference type="ARBA" id="ARBA00022989"/>
    </source>
</evidence>
<comment type="caution">
    <text evidence="8">The sequence shown here is derived from an EMBL/GenBank/DDBJ whole genome shotgun (WGS) entry which is preliminary data.</text>
</comment>
<dbReference type="Pfam" id="PF12698">
    <property type="entry name" value="ABC2_membrane_3"/>
    <property type="match status" value="1"/>
</dbReference>
<dbReference type="RefSeq" id="WP_145078803.1">
    <property type="nucleotide sequence ID" value="NZ_VLKH01000001.1"/>
</dbReference>
<feature type="transmembrane region" description="Helical" evidence="6">
    <location>
        <begin position="227"/>
        <end position="248"/>
    </location>
</feature>
<feature type="transmembrane region" description="Helical" evidence="6">
    <location>
        <begin position="349"/>
        <end position="370"/>
    </location>
</feature>